<feature type="compositionally biased region" description="Basic and acidic residues" evidence="2">
    <location>
        <begin position="402"/>
        <end position="411"/>
    </location>
</feature>
<proteinExistence type="predicted"/>
<dbReference type="CDD" id="cd20557">
    <property type="entry name" value="CYCLIN_ScPCL1-like"/>
    <property type="match status" value="1"/>
</dbReference>
<evidence type="ECO:0000256" key="2">
    <source>
        <dbReference type="SAM" id="MobiDB-lite"/>
    </source>
</evidence>
<dbReference type="EMBL" id="JAYKXP010000018">
    <property type="protein sequence ID" value="KAK7047814.1"/>
    <property type="molecule type" value="Genomic_DNA"/>
</dbReference>
<feature type="compositionally biased region" description="Polar residues" evidence="2">
    <location>
        <begin position="11"/>
        <end position="20"/>
    </location>
</feature>
<accession>A0AAW0D916</accession>
<evidence type="ECO:0000313" key="3">
    <source>
        <dbReference type="EMBL" id="KAK7047814.1"/>
    </source>
</evidence>
<name>A0AAW0D916_9AGAR</name>
<feature type="region of interest" description="Disordered" evidence="2">
    <location>
        <begin position="574"/>
        <end position="595"/>
    </location>
</feature>
<keyword evidence="1" id="KW-0175">Coiled coil</keyword>
<keyword evidence="4" id="KW-1185">Reference proteome</keyword>
<sequence>MPCVSRIHSPKATTTLSKSASPIDASFASEAYDADAEKEVEEDLLSDDEDRDILFDSVVKNKKVRKSNTSTKSLLNSCSKRPLINISGPVSNGPQTVTVISNERCLIHNRPTKRPRTAYDQSNLYLKPGQSYQMEDVKGTVVKPAYRDLYQNHALGRVLVEWMWETIFGAHAASLDAWNSIPKILSKATSYYHSILEHMNPPSSAVFLALHYIERGAQVGLAYNNFNANNLRGRSDQHIALYVTWMFLIALLVAFKHVAPEDVNFAKWVDKMFLEAHHIETMERQFTMMLDDDLSIPHSDWVDFLHSILSFTKHESAIRGDHRSAVVDVIIDEITVVKSFYKDSTQAFILPHAHLDDDSGPVSSRNEGDINHIAVVLTILIAHTINVNFDEAGLPYARREARAVDEAKTDRVPTPTSPNLRSDKEIDDADEKKPKLTRSQSLLGNGMPVFTPPTPGSPKSATASEKTGASSTKDEPKLNQILENQRDHYENIIQDLTYQLHLATNRANEAEQKIRNFEAWLELASRESSVANRKALVMQMGETSPLKEIEAERDEAKQRAEALEVKLERLRLKRSGRMSNGSRRDSFVPLKESVC</sequence>
<dbReference type="AlphaFoldDB" id="A0AAW0D916"/>
<dbReference type="Gene3D" id="1.10.472.10">
    <property type="entry name" value="Cyclin-like"/>
    <property type="match status" value="1"/>
</dbReference>
<feature type="region of interest" description="Disordered" evidence="2">
    <location>
        <begin position="402"/>
        <end position="477"/>
    </location>
</feature>
<gene>
    <name evidence="3" type="ORF">VNI00_006142</name>
</gene>
<evidence type="ECO:0000256" key="1">
    <source>
        <dbReference type="SAM" id="Coils"/>
    </source>
</evidence>
<comment type="caution">
    <text evidence="3">The sequence shown here is derived from an EMBL/GenBank/DDBJ whole genome shotgun (WGS) entry which is preliminary data.</text>
</comment>
<feature type="compositionally biased region" description="Polar residues" evidence="2">
    <location>
        <begin position="457"/>
        <end position="471"/>
    </location>
</feature>
<protein>
    <submittedName>
        <fullName evidence="3">Uncharacterized protein</fullName>
    </submittedName>
</protein>
<evidence type="ECO:0000313" key="4">
    <source>
        <dbReference type="Proteomes" id="UP001383192"/>
    </source>
</evidence>
<feature type="region of interest" description="Disordered" evidence="2">
    <location>
        <begin position="1"/>
        <end position="20"/>
    </location>
</feature>
<reference evidence="3 4" key="1">
    <citation type="submission" date="2024-01" db="EMBL/GenBank/DDBJ databases">
        <title>A draft genome for a cacao thread blight-causing isolate of Paramarasmius palmivorus.</title>
        <authorList>
            <person name="Baruah I.K."/>
            <person name="Bukari Y."/>
            <person name="Amoako-Attah I."/>
            <person name="Meinhardt L.W."/>
            <person name="Bailey B.A."/>
            <person name="Cohen S.P."/>
        </authorList>
    </citation>
    <scope>NUCLEOTIDE SEQUENCE [LARGE SCALE GENOMIC DNA]</scope>
    <source>
        <strain evidence="3 4">GH-12</strain>
    </source>
</reference>
<organism evidence="3 4">
    <name type="scientific">Paramarasmius palmivorus</name>
    <dbReference type="NCBI Taxonomy" id="297713"/>
    <lineage>
        <taxon>Eukaryota</taxon>
        <taxon>Fungi</taxon>
        <taxon>Dikarya</taxon>
        <taxon>Basidiomycota</taxon>
        <taxon>Agaricomycotina</taxon>
        <taxon>Agaricomycetes</taxon>
        <taxon>Agaricomycetidae</taxon>
        <taxon>Agaricales</taxon>
        <taxon>Marasmiineae</taxon>
        <taxon>Marasmiaceae</taxon>
        <taxon>Paramarasmius</taxon>
    </lineage>
</organism>
<feature type="coiled-coil region" evidence="1">
    <location>
        <begin position="479"/>
        <end position="573"/>
    </location>
</feature>
<dbReference type="Proteomes" id="UP001383192">
    <property type="component" value="Unassembled WGS sequence"/>
</dbReference>